<dbReference type="Proteomes" id="UP000799118">
    <property type="component" value="Unassembled WGS sequence"/>
</dbReference>
<protein>
    <submittedName>
        <fullName evidence="1">Uncharacterized protein</fullName>
    </submittedName>
</protein>
<keyword evidence="2" id="KW-1185">Reference proteome</keyword>
<accession>A0A6A4GGM1</accession>
<feature type="non-terminal residue" evidence="1">
    <location>
        <position position="1"/>
    </location>
</feature>
<dbReference type="AlphaFoldDB" id="A0A6A4GGM1"/>
<evidence type="ECO:0000313" key="1">
    <source>
        <dbReference type="EMBL" id="KAE9384527.1"/>
    </source>
</evidence>
<sequence>HRSLGWEMLHNAVIGPFNRENAYFAAFYEGFRMPFCAETFDICDIARSFKGGAEDFVRTAELSLITEYDDLHVLYVNQLGATELQAFQNACADSGQSSGFVGKLFSDIFREFLEEAGAPCPEMLNSLHGRFNLAIRVNDINDPTFRMKMFCWATTGAPRVMREGEPIRVYLVEDDDESYMGLSDDPVLATDRPTYDPSTELKDARTAVHHWLLVQILDAIGNYNTL</sequence>
<proteinExistence type="predicted"/>
<evidence type="ECO:0000313" key="2">
    <source>
        <dbReference type="Proteomes" id="UP000799118"/>
    </source>
</evidence>
<reference evidence="1" key="1">
    <citation type="journal article" date="2019" name="Environ. Microbiol.">
        <title>Fungal ecological strategies reflected in gene transcription - a case study of two litter decomposers.</title>
        <authorList>
            <person name="Barbi F."/>
            <person name="Kohler A."/>
            <person name="Barry K."/>
            <person name="Baskaran P."/>
            <person name="Daum C."/>
            <person name="Fauchery L."/>
            <person name="Ihrmark K."/>
            <person name="Kuo A."/>
            <person name="LaButti K."/>
            <person name="Lipzen A."/>
            <person name="Morin E."/>
            <person name="Grigoriev I.V."/>
            <person name="Henrissat B."/>
            <person name="Lindahl B."/>
            <person name="Martin F."/>
        </authorList>
    </citation>
    <scope>NUCLEOTIDE SEQUENCE</scope>
    <source>
        <strain evidence="1">JB14</strain>
    </source>
</reference>
<organism evidence="1 2">
    <name type="scientific">Gymnopus androsaceus JB14</name>
    <dbReference type="NCBI Taxonomy" id="1447944"/>
    <lineage>
        <taxon>Eukaryota</taxon>
        <taxon>Fungi</taxon>
        <taxon>Dikarya</taxon>
        <taxon>Basidiomycota</taxon>
        <taxon>Agaricomycotina</taxon>
        <taxon>Agaricomycetes</taxon>
        <taxon>Agaricomycetidae</taxon>
        <taxon>Agaricales</taxon>
        <taxon>Marasmiineae</taxon>
        <taxon>Omphalotaceae</taxon>
        <taxon>Gymnopus</taxon>
    </lineage>
</organism>
<name>A0A6A4GGM1_9AGAR</name>
<dbReference type="OrthoDB" id="3005621at2759"/>
<gene>
    <name evidence="1" type="ORF">BT96DRAFT_842044</name>
</gene>
<dbReference type="EMBL" id="ML770129">
    <property type="protein sequence ID" value="KAE9384527.1"/>
    <property type="molecule type" value="Genomic_DNA"/>
</dbReference>